<feature type="non-terminal residue" evidence="7">
    <location>
        <position position="1"/>
    </location>
</feature>
<feature type="domain" description="RagB/SusD" evidence="5">
    <location>
        <begin position="195"/>
        <end position="381"/>
    </location>
</feature>
<reference evidence="7" key="1">
    <citation type="submission" date="2019-03" db="EMBL/GenBank/DDBJ databases">
        <title>Single cell metagenomics reveals metabolic interactions within the superorganism composed of flagellate Streblomastix strix and complex community of Bacteroidetes bacteria on its surface.</title>
        <authorList>
            <person name="Treitli S.C."/>
            <person name="Kolisko M."/>
            <person name="Husnik F."/>
            <person name="Keeling P."/>
            <person name="Hampl V."/>
        </authorList>
    </citation>
    <scope>NUCLEOTIDE SEQUENCE</scope>
    <source>
        <strain evidence="7">STM</strain>
    </source>
</reference>
<dbReference type="Pfam" id="PF14322">
    <property type="entry name" value="SusD-like_3"/>
    <property type="match status" value="1"/>
</dbReference>
<feature type="non-terminal residue" evidence="7">
    <location>
        <position position="396"/>
    </location>
</feature>
<dbReference type="InterPro" id="IPR012944">
    <property type="entry name" value="SusD_RagB_dom"/>
</dbReference>
<keyword evidence="3" id="KW-0472">Membrane</keyword>
<name>A0A5J4PTU5_9ZZZZ</name>
<keyword evidence="2" id="KW-0732">Signal</keyword>
<dbReference type="Gene3D" id="1.25.40.390">
    <property type="match status" value="1"/>
</dbReference>
<comment type="subcellular location">
    <subcellularLocation>
        <location evidence="1">Cell outer membrane</location>
    </subcellularLocation>
</comment>
<comment type="caution">
    <text evidence="7">The sequence shown here is derived from an EMBL/GenBank/DDBJ whole genome shotgun (WGS) entry which is preliminary data.</text>
</comment>
<evidence type="ECO:0000256" key="3">
    <source>
        <dbReference type="ARBA" id="ARBA00023136"/>
    </source>
</evidence>
<evidence type="ECO:0000259" key="6">
    <source>
        <dbReference type="Pfam" id="PF14322"/>
    </source>
</evidence>
<dbReference type="AlphaFoldDB" id="A0A5J4PTU5"/>
<organism evidence="7">
    <name type="scientific">termite gut metagenome</name>
    <dbReference type="NCBI Taxonomy" id="433724"/>
    <lineage>
        <taxon>unclassified sequences</taxon>
        <taxon>metagenomes</taxon>
        <taxon>organismal metagenomes</taxon>
    </lineage>
</organism>
<dbReference type="EMBL" id="SNRY01006641">
    <property type="protein sequence ID" value="KAA6312139.1"/>
    <property type="molecule type" value="Genomic_DNA"/>
</dbReference>
<proteinExistence type="predicted"/>
<protein>
    <submittedName>
        <fullName evidence="7">RagB/SusD family nutrient uptake outer membrane protein</fullName>
    </submittedName>
</protein>
<keyword evidence="4" id="KW-0998">Cell outer membrane</keyword>
<evidence type="ECO:0000313" key="7">
    <source>
        <dbReference type="EMBL" id="KAA6312139.1"/>
    </source>
</evidence>
<dbReference type="GO" id="GO:0009279">
    <property type="term" value="C:cell outer membrane"/>
    <property type="evidence" value="ECO:0007669"/>
    <property type="project" value="UniProtKB-SubCell"/>
</dbReference>
<evidence type="ECO:0000256" key="1">
    <source>
        <dbReference type="ARBA" id="ARBA00004442"/>
    </source>
</evidence>
<feature type="domain" description="SusD-like N-terminal" evidence="6">
    <location>
        <begin position="18"/>
        <end position="148"/>
    </location>
</feature>
<dbReference type="SUPFAM" id="SSF48452">
    <property type="entry name" value="TPR-like"/>
    <property type="match status" value="1"/>
</dbReference>
<sequence length="396" mass="44586">VTPTRIGGDWYDGGQFREFYMHSWTAQTNTLKDSWSAASSAIGTCNATIDRLENSTLLSDAEKKQAVASIRGVRAFWIYVMMDYWGNIPLVTSYQDKELPSIKPRQEVFNWLIQEVNEIANNCPEASSDTYGKFTQGAAYTLLAKLLLNAEAWKVTYSGNAYQDCVAACEKVMGMGYILEPNWKTNFDLNNNTSQEAIFAICFSNQDTENQNQMMNRTLHYADNLSESANYAAWNGICAQPEYVKLFISSFQDSDNTNKNPESRYDPRLHKTFRIGERRNITTNDILLTGQNNPLIYSVNVKIIDGTERDGTPWGDVVQEAGARCQKWDYAPGLTNAMGNHFHIFRLADVYLMKAEALLRSGNAGEATGLVNEVRKRAYENSADYQPISTATLENV</sequence>
<evidence type="ECO:0000259" key="5">
    <source>
        <dbReference type="Pfam" id="PF07980"/>
    </source>
</evidence>
<evidence type="ECO:0000256" key="2">
    <source>
        <dbReference type="ARBA" id="ARBA00022729"/>
    </source>
</evidence>
<accession>A0A5J4PTU5</accession>
<gene>
    <name evidence="7" type="ORF">EZS27_036876</name>
</gene>
<dbReference type="InterPro" id="IPR011990">
    <property type="entry name" value="TPR-like_helical_dom_sf"/>
</dbReference>
<dbReference type="Pfam" id="PF07980">
    <property type="entry name" value="SusD_RagB"/>
    <property type="match status" value="1"/>
</dbReference>
<evidence type="ECO:0000256" key="4">
    <source>
        <dbReference type="ARBA" id="ARBA00023237"/>
    </source>
</evidence>
<dbReference type="InterPro" id="IPR033985">
    <property type="entry name" value="SusD-like_N"/>
</dbReference>